<dbReference type="EMBL" id="JABEQD010000008">
    <property type="protein sequence ID" value="MBB2169169.1"/>
    <property type="molecule type" value="Genomic_DNA"/>
</dbReference>
<gene>
    <name evidence="1" type="ORF">HLH36_12520</name>
</gene>
<reference evidence="1 2" key="1">
    <citation type="submission" date="2020-04" db="EMBL/GenBank/DDBJ databases">
        <title>Description of novel Gluconacetobacter.</title>
        <authorList>
            <person name="Sombolestani A."/>
        </authorList>
    </citation>
    <scope>NUCLEOTIDE SEQUENCE [LARGE SCALE GENOMIC DNA]</scope>
    <source>
        <strain evidence="1 2">LMG 27801</strain>
    </source>
</reference>
<evidence type="ECO:0000313" key="2">
    <source>
        <dbReference type="Proteomes" id="UP000559860"/>
    </source>
</evidence>
<proteinExistence type="predicted"/>
<dbReference type="RefSeq" id="WP_182986687.1">
    <property type="nucleotide sequence ID" value="NZ_JABEQD010000008.1"/>
</dbReference>
<dbReference type="AlphaFoldDB" id="A0A7W4NX28"/>
<dbReference type="Pfam" id="PF20320">
    <property type="entry name" value="DUF6615"/>
    <property type="match status" value="1"/>
</dbReference>
<organism evidence="1 2">
    <name type="scientific">Gluconacetobacter aggeris</name>
    <dbReference type="NCBI Taxonomy" id="1286186"/>
    <lineage>
        <taxon>Bacteria</taxon>
        <taxon>Pseudomonadati</taxon>
        <taxon>Pseudomonadota</taxon>
        <taxon>Alphaproteobacteria</taxon>
        <taxon>Acetobacterales</taxon>
        <taxon>Acetobacteraceae</taxon>
        <taxon>Gluconacetobacter</taxon>
    </lineage>
</organism>
<comment type="caution">
    <text evidence="1">The sequence shown here is derived from an EMBL/GenBank/DDBJ whole genome shotgun (WGS) entry which is preliminary data.</text>
</comment>
<keyword evidence="2" id="KW-1185">Reference proteome</keyword>
<dbReference type="Proteomes" id="UP000559860">
    <property type="component" value="Unassembled WGS sequence"/>
</dbReference>
<dbReference type="InterPro" id="IPR046723">
    <property type="entry name" value="DUF6615"/>
</dbReference>
<name>A0A7W4NX28_9PROT</name>
<sequence length="297" mass="34291">MFLCHLVKEISRRVSFDLDDEDDMNSSYTEWYLTERFISDIRYYGHKSSGLGHILPLIKIDRPSEKTTGGDMEWVFVAPCEIQGPQYIRVIIQCKRVFLAAPVRAPRWEYSELYHSKGTGSQVVTLTNYARRSPQTAALYMLFNAGKLSGIYGSDVKGINLLNAEYVRRWRDIAIRKKSGGIWPIEVSHLKPYFFSLEDIFCPKIRIPTLLPNPRKSLEVRTNLAIHPARIITLLNSSENIRAIEVEQNQNIPDSISKSLKGYLEKEPGVYQSINKHIKRTRIVFCSNIRNFNEYDV</sequence>
<evidence type="ECO:0000313" key="1">
    <source>
        <dbReference type="EMBL" id="MBB2169169.1"/>
    </source>
</evidence>
<protein>
    <submittedName>
        <fullName evidence="1">Uncharacterized protein</fullName>
    </submittedName>
</protein>
<accession>A0A7W4NX28</accession>